<gene>
    <name evidence="1" type="ORF">CGLO_01506</name>
</gene>
<evidence type="ECO:0000313" key="1">
    <source>
        <dbReference type="EMBL" id="EQB58265.1"/>
    </source>
</evidence>
<proteinExistence type="predicted"/>
<dbReference type="Proteomes" id="UP000015530">
    <property type="component" value="Unassembled WGS sequence"/>
</dbReference>
<organism evidence="1 2">
    <name type="scientific">Colletotrichum gloeosporioides (strain Cg-14)</name>
    <name type="common">Anthracnose fungus</name>
    <name type="synonym">Glomerella cingulata</name>
    <dbReference type="NCBI Taxonomy" id="1237896"/>
    <lineage>
        <taxon>Eukaryota</taxon>
        <taxon>Fungi</taxon>
        <taxon>Dikarya</taxon>
        <taxon>Ascomycota</taxon>
        <taxon>Pezizomycotina</taxon>
        <taxon>Sordariomycetes</taxon>
        <taxon>Hypocreomycetidae</taxon>
        <taxon>Glomerellales</taxon>
        <taxon>Glomerellaceae</taxon>
        <taxon>Colletotrichum</taxon>
        <taxon>Colletotrichum gloeosporioides species complex</taxon>
    </lineage>
</organism>
<protein>
    <submittedName>
        <fullName evidence="1">Uncharacterized protein</fullName>
    </submittedName>
</protein>
<dbReference type="HOGENOM" id="CLU_3432137_0_0_1"/>
<dbReference type="EMBL" id="AMYD01000319">
    <property type="protein sequence ID" value="EQB58265.1"/>
    <property type="molecule type" value="Genomic_DNA"/>
</dbReference>
<sequence>MEDNKLESDTYIDISDH</sequence>
<name>T0MB78_COLGC</name>
<evidence type="ECO:0000313" key="2">
    <source>
        <dbReference type="Proteomes" id="UP000015530"/>
    </source>
</evidence>
<comment type="caution">
    <text evidence="1">The sequence shown here is derived from an EMBL/GenBank/DDBJ whole genome shotgun (WGS) entry which is preliminary data.</text>
</comment>
<reference evidence="2" key="1">
    <citation type="journal article" date="2013" name="Mol. Plant Microbe Interact.">
        <title>Global aspects of pacC regulation of pathogenicity genes in Colletotrichum gloeosporioides as revealed by transcriptome analysis.</title>
        <authorList>
            <person name="Alkan N."/>
            <person name="Meng X."/>
            <person name="Friedlander G."/>
            <person name="Reuveni E."/>
            <person name="Sukno S."/>
            <person name="Sherman A."/>
            <person name="Thon M."/>
            <person name="Fluhr R."/>
            <person name="Prusky D."/>
        </authorList>
    </citation>
    <scope>NUCLEOTIDE SEQUENCE [LARGE SCALE GENOMIC DNA]</scope>
    <source>
        <strain evidence="2">Cg-14</strain>
    </source>
</reference>
<dbReference type="AlphaFoldDB" id="T0MB78"/>
<accession>T0MB78</accession>